<dbReference type="PROSITE" id="PS50042">
    <property type="entry name" value="CNMP_BINDING_3"/>
    <property type="match status" value="1"/>
</dbReference>
<dbReference type="SUPFAM" id="SSF51206">
    <property type="entry name" value="cAMP-binding domain-like"/>
    <property type="match status" value="1"/>
</dbReference>
<dbReference type="Gene3D" id="2.60.120.10">
    <property type="entry name" value="Jelly Rolls"/>
    <property type="match status" value="1"/>
</dbReference>
<comment type="caution">
    <text evidence="6">The sequence shown here is derived from an EMBL/GenBank/DDBJ whole genome shotgun (WGS) entry which is preliminary data.</text>
</comment>
<feature type="domain" description="Cyclic nucleotide-binding" evidence="4">
    <location>
        <begin position="10"/>
        <end position="130"/>
    </location>
</feature>
<dbReference type="InterPro" id="IPR018490">
    <property type="entry name" value="cNMP-bd_dom_sf"/>
</dbReference>
<keyword evidence="7" id="KW-1185">Reference proteome</keyword>
<evidence type="ECO:0000259" key="5">
    <source>
        <dbReference type="PROSITE" id="PS51063"/>
    </source>
</evidence>
<evidence type="ECO:0000256" key="3">
    <source>
        <dbReference type="ARBA" id="ARBA00023163"/>
    </source>
</evidence>
<dbReference type="InterPro" id="IPR036388">
    <property type="entry name" value="WH-like_DNA-bd_sf"/>
</dbReference>
<evidence type="ECO:0000256" key="1">
    <source>
        <dbReference type="ARBA" id="ARBA00023015"/>
    </source>
</evidence>
<evidence type="ECO:0000256" key="2">
    <source>
        <dbReference type="ARBA" id="ARBA00023125"/>
    </source>
</evidence>
<evidence type="ECO:0000313" key="7">
    <source>
        <dbReference type="Proteomes" id="UP001500738"/>
    </source>
</evidence>
<reference evidence="6 7" key="1">
    <citation type="journal article" date="2019" name="Int. J. Syst. Evol. Microbiol.">
        <title>The Global Catalogue of Microorganisms (GCM) 10K type strain sequencing project: providing services to taxonomists for standard genome sequencing and annotation.</title>
        <authorList>
            <consortium name="The Broad Institute Genomics Platform"/>
            <consortium name="The Broad Institute Genome Sequencing Center for Infectious Disease"/>
            <person name="Wu L."/>
            <person name="Ma J."/>
        </authorList>
    </citation>
    <scope>NUCLEOTIDE SEQUENCE [LARGE SCALE GENOMIC DNA]</scope>
    <source>
        <strain evidence="6 7">JCM 15910</strain>
    </source>
</reference>
<evidence type="ECO:0000313" key="6">
    <source>
        <dbReference type="EMBL" id="GAA0866868.1"/>
    </source>
</evidence>
<gene>
    <name evidence="6" type="ORF">GCM10009115_32420</name>
</gene>
<keyword evidence="3" id="KW-0804">Transcription</keyword>
<organism evidence="6 7">
    <name type="scientific">Sphingopyxis soli</name>
    <dbReference type="NCBI Taxonomy" id="592051"/>
    <lineage>
        <taxon>Bacteria</taxon>
        <taxon>Pseudomonadati</taxon>
        <taxon>Pseudomonadota</taxon>
        <taxon>Alphaproteobacteria</taxon>
        <taxon>Sphingomonadales</taxon>
        <taxon>Sphingomonadaceae</taxon>
        <taxon>Sphingopyxis</taxon>
    </lineage>
</organism>
<name>A0ABN1MC00_9SPHN</name>
<dbReference type="Pfam" id="PF00027">
    <property type="entry name" value="cNMP_binding"/>
    <property type="match status" value="1"/>
</dbReference>
<dbReference type="InterPro" id="IPR000595">
    <property type="entry name" value="cNMP-bd_dom"/>
</dbReference>
<dbReference type="RefSeq" id="WP_215350752.1">
    <property type="nucleotide sequence ID" value="NZ_BAAAFE010000010.1"/>
</dbReference>
<dbReference type="SMART" id="SM00100">
    <property type="entry name" value="cNMP"/>
    <property type="match status" value="1"/>
</dbReference>
<sequence length="224" mass="25394">MQRIITHENWIGGLPDPVRDAVLARMVERIVEPGEIIAEAGRDATRIFQVVEGYVRLTGLHEDGSEALITIYVAGNCYAETAMVSRRPYNHSSVAMVRSRIRVLHERDFWELYHGHSAIPEALCRKFSDAISRQLAARETRATTRLRFQIANMFADFAERCAGGPVPGTIALDFPFTQSDIASIFDVTRQSVQREITYLKAQRLVEKRDGAWVVLDLKRLRHTA</sequence>
<dbReference type="CDD" id="cd00038">
    <property type="entry name" value="CAP_ED"/>
    <property type="match status" value="1"/>
</dbReference>
<dbReference type="PANTHER" id="PTHR24567">
    <property type="entry name" value="CRP FAMILY TRANSCRIPTIONAL REGULATORY PROTEIN"/>
    <property type="match status" value="1"/>
</dbReference>
<dbReference type="PROSITE" id="PS51063">
    <property type="entry name" value="HTH_CRP_2"/>
    <property type="match status" value="1"/>
</dbReference>
<dbReference type="InterPro" id="IPR036390">
    <property type="entry name" value="WH_DNA-bd_sf"/>
</dbReference>
<keyword evidence="2" id="KW-0238">DNA-binding</keyword>
<proteinExistence type="predicted"/>
<protein>
    <recommendedName>
        <fullName evidence="8">Crp/Fnr family transcriptional regulator</fullName>
    </recommendedName>
</protein>
<dbReference type="EMBL" id="BAAAFE010000010">
    <property type="protein sequence ID" value="GAA0866868.1"/>
    <property type="molecule type" value="Genomic_DNA"/>
</dbReference>
<dbReference type="SUPFAM" id="SSF46785">
    <property type="entry name" value="Winged helix' DNA-binding domain"/>
    <property type="match status" value="1"/>
</dbReference>
<accession>A0ABN1MC00</accession>
<dbReference type="InterPro" id="IPR012318">
    <property type="entry name" value="HTH_CRP"/>
</dbReference>
<dbReference type="PANTHER" id="PTHR24567:SF74">
    <property type="entry name" value="HTH-TYPE TRANSCRIPTIONAL REGULATOR ARCR"/>
    <property type="match status" value="1"/>
</dbReference>
<dbReference type="InterPro" id="IPR014710">
    <property type="entry name" value="RmlC-like_jellyroll"/>
</dbReference>
<dbReference type="Pfam" id="PF13545">
    <property type="entry name" value="HTH_Crp_2"/>
    <property type="match status" value="1"/>
</dbReference>
<dbReference type="InterPro" id="IPR050397">
    <property type="entry name" value="Env_Response_Regulators"/>
</dbReference>
<dbReference type="Proteomes" id="UP001500738">
    <property type="component" value="Unassembled WGS sequence"/>
</dbReference>
<evidence type="ECO:0008006" key="8">
    <source>
        <dbReference type="Google" id="ProtNLM"/>
    </source>
</evidence>
<keyword evidence="1" id="KW-0805">Transcription regulation</keyword>
<feature type="domain" description="HTH crp-type" evidence="5">
    <location>
        <begin position="140"/>
        <end position="218"/>
    </location>
</feature>
<dbReference type="Gene3D" id="1.10.10.10">
    <property type="entry name" value="Winged helix-like DNA-binding domain superfamily/Winged helix DNA-binding domain"/>
    <property type="match status" value="1"/>
</dbReference>
<evidence type="ECO:0000259" key="4">
    <source>
        <dbReference type="PROSITE" id="PS50042"/>
    </source>
</evidence>